<evidence type="ECO:0000313" key="2">
    <source>
        <dbReference type="EMBL" id="KAH0901086.1"/>
    </source>
</evidence>
<organism evidence="2 3">
    <name type="scientific">Brassica napus</name>
    <name type="common">Rape</name>
    <dbReference type="NCBI Taxonomy" id="3708"/>
    <lineage>
        <taxon>Eukaryota</taxon>
        <taxon>Viridiplantae</taxon>
        <taxon>Streptophyta</taxon>
        <taxon>Embryophyta</taxon>
        <taxon>Tracheophyta</taxon>
        <taxon>Spermatophyta</taxon>
        <taxon>Magnoliopsida</taxon>
        <taxon>eudicotyledons</taxon>
        <taxon>Gunneridae</taxon>
        <taxon>Pentapetalae</taxon>
        <taxon>rosids</taxon>
        <taxon>malvids</taxon>
        <taxon>Brassicales</taxon>
        <taxon>Brassicaceae</taxon>
        <taxon>Brassiceae</taxon>
        <taxon>Brassica</taxon>
    </lineage>
</organism>
<sequence>MSLESPFQLGTRGGSSYQSSRKRRHGRDGGGRILTRTAKAATQSHSDEPSGRDLTQIYSVRNPRSTSLTTPPAQIWLTTTSPSLQGSCRHPQPPV</sequence>
<name>A0ABQ8BA06_BRANA</name>
<proteinExistence type="predicted"/>
<keyword evidence="3" id="KW-1185">Reference proteome</keyword>
<accession>A0ABQ8BA06</accession>
<comment type="caution">
    <text evidence="2">The sequence shown here is derived from an EMBL/GenBank/DDBJ whole genome shotgun (WGS) entry which is preliminary data.</text>
</comment>
<feature type="compositionally biased region" description="Polar residues" evidence="1">
    <location>
        <begin position="56"/>
        <end position="71"/>
    </location>
</feature>
<reference evidence="2 3" key="1">
    <citation type="submission" date="2021-05" db="EMBL/GenBank/DDBJ databases">
        <title>Genome Assembly of Synthetic Allotetraploid Brassica napus Reveals Homoeologous Exchanges between Subgenomes.</title>
        <authorList>
            <person name="Davis J.T."/>
        </authorList>
    </citation>
    <scope>NUCLEOTIDE SEQUENCE [LARGE SCALE GENOMIC DNA]</scope>
    <source>
        <strain evidence="3">cv. Da-Ae</strain>
        <tissue evidence="2">Seedling</tissue>
    </source>
</reference>
<evidence type="ECO:0000256" key="1">
    <source>
        <dbReference type="SAM" id="MobiDB-lite"/>
    </source>
</evidence>
<protein>
    <submittedName>
        <fullName evidence="2">Uncharacterized protein</fullName>
    </submittedName>
</protein>
<dbReference type="Proteomes" id="UP000824890">
    <property type="component" value="Unassembled WGS sequence"/>
</dbReference>
<dbReference type="EMBL" id="JAGKQM010000011">
    <property type="protein sequence ID" value="KAH0901086.1"/>
    <property type="molecule type" value="Genomic_DNA"/>
</dbReference>
<feature type="region of interest" description="Disordered" evidence="1">
    <location>
        <begin position="1"/>
        <end position="71"/>
    </location>
</feature>
<gene>
    <name evidence="2" type="ORF">HID58_040589</name>
</gene>
<evidence type="ECO:0000313" key="3">
    <source>
        <dbReference type="Proteomes" id="UP000824890"/>
    </source>
</evidence>